<evidence type="ECO:0000256" key="1">
    <source>
        <dbReference type="SAM" id="Phobius"/>
    </source>
</evidence>
<keyword evidence="1" id="KW-0472">Membrane</keyword>
<protein>
    <submittedName>
        <fullName evidence="2">Uncharacterized protein</fullName>
    </submittedName>
</protein>
<proteinExistence type="predicted"/>
<reference evidence="2" key="1">
    <citation type="submission" date="2018-10" db="EMBL/GenBank/DDBJ databases">
        <title>Hidden diversity of soil giant viruses.</title>
        <authorList>
            <person name="Schulz F."/>
            <person name="Alteio L."/>
            <person name="Goudeau D."/>
            <person name="Ryan E.M."/>
            <person name="Malmstrom R.R."/>
            <person name="Blanchard J."/>
            <person name="Woyke T."/>
        </authorList>
    </citation>
    <scope>NUCLEOTIDE SEQUENCE</scope>
    <source>
        <strain evidence="2">FNV1</strain>
    </source>
</reference>
<organism evidence="2">
    <name type="scientific">Faunusvirus sp</name>
    <dbReference type="NCBI Taxonomy" id="2487766"/>
    <lineage>
        <taxon>Viruses</taxon>
        <taxon>Varidnaviria</taxon>
        <taxon>Bamfordvirae</taxon>
        <taxon>Nucleocytoviricota</taxon>
        <taxon>Megaviricetes</taxon>
        <taxon>Imitervirales</taxon>
        <taxon>Mimiviridae</taxon>
    </lineage>
</organism>
<dbReference type="EMBL" id="MK072153">
    <property type="protein sequence ID" value="AYV79554.1"/>
    <property type="molecule type" value="Genomic_DNA"/>
</dbReference>
<keyword evidence="1" id="KW-0812">Transmembrane</keyword>
<keyword evidence="1" id="KW-1133">Transmembrane helix</keyword>
<gene>
    <name evidence="2" type="ORF">Faunusvirus22_5</name>
</gene>
<evidence type="ECO:0000313" key="2">
    <source>
        <dbReference type="EMBL" id="AYV79554.1"/>
    </source>
</evidence>
<name>A0A3G4ZZ13_9VIRU</name>
<sequence length="73" mass="7721">MLTGSEIVMIAGAMVFVVGIIIVVVAGHITSKAAKQPDGKYKVMPTSKLTFAGAGVMFTGVIIILSPIFYSFW</sequence>
<feature type="transmembrane region" description="Helical" evidence="1">
    <location>
        <begin position="6"/>
        <end position="29"/>
    </location>
</feature>
<accession>A0A3G4ZZ13</accession>
<feature type="transmembrane region" description="Helical" evidence="1">
    <location>
        <begin position="49"/>
        <end position="70"/>
    </location>
</feature>